<feature type="transmembrane region" description="Helical" evidence="1">
    <location>
        <begin position="105"/>
        <end position="125"/>
    </location>
</feature>
<feature type="transmembrane region" description="Helical" evidence="1">
    <location>
        <begin position="137"/>
        <end position="157"/>
    </location>
</feature>
<dbReference type="PANTHER" id="PTHR21284:SF12">
    <property type="entry name" value="EG:80H7.2 PROTEIN"/>
    <property type="match status" value="1"/>
</dbReference>
<protein>
    <submittedName>
        <fullName evidence="2">Uncharacterized protein</fullName>
    </submittedName>
</protein>
<keyword evidence="1" id="KW-0812">Transmembrane</keyword>
<keyword evidence="1" id="KW-1133">Transmembrane helix</keyword>
<evidence type="ECO:0000313" key="3">
    <source>
        <dbReference type="Proteomes" id="UP000245119"/>
    </source>
</evidence>
<keyword evidence="3" id="KW-1185">Reference proteome</keyword>
<proteinExistence type="predicted"/>
<evidence type="ECO:0000256" key="1">
    <source>
        <dbReference type="SAM" id="Phobius"/>
    </source>
</evidence>
<feature type="transmembrane region" description="Helical" evidence="1">
    <location>
        <begin position="12"/>
        <end position="36"/>
    </location>
</feature>
<dbReference type="PANTHER" id="PTHR21284">
    <property type="entry name" value="EG:80H7.2 PROTEIN"/>
    <property type="match status" value="1"/>
</dbReference>
<feature type="transmembrane region" description="Helical" evidence="1">
    <location>
        <begin position="163"/>
        <end position="187"/>
    </location>
</feature>
<dbReference type="AlphaFoldDB" id="A0A2T7NC99"/>
<name>A0A2T7NC99_POMCA</name>
<dbReference type="Gene3D" id="1.20.140.150">
    <property type="match status" value="1"/>
</dbReference>
<reference evidence="2 3" key="1">
    <citation type="submission" date="2018-04" db="EMBL/GenBank/DDBJ databases">
        <title>The genome of golden apple snail Pomacea canaliculata provides insight into stress tolerance and invasive adaptation.</title>
        <authorList>
            <person name="Liu C."/>
            <person name="Liu B."/>
            <person name="Ren Y."/>
            <person name="Zhang Y."/>
            <person name="Wang H."/>
            <person name="Li S."/>
            <person name="Jiang F."/>
            <person name="Yin L."/>
            <person name="Zhang G."/>
            <person name="Qian W."/>
            <person name="Fan W."/>
        </authorList>
    </citation>
    <scope>NUCLEOTIDE SEQUENCE [LARGE SCALE GENOMIC DNA]</scope>
    <source>
        <strain evidence="2">SZHN2017</strain>
        <tissue evidence="2">Muscle</tissue>
    </source>
</reference>
<organism evidence="2 3">
    <name type="scientific">Pomacea canaliculata</name>
    <name type="common">Golden apple snail</name>
    <dbReference type="NCBI Taxonomy" id="400727"/>
    <lineage>
        <taxon>Eukaryota</taxon>
        <taxon>Metazoa</taxon>
        <taxon>Spiralia</taxon>
        <taxon>Lophotrochozoa</taxon>
        <taxon>Mollusca</taxon>
        <taxon>Gastropoda</taxon>
        <taxon>Caenogastropoda</taxon>
        <taxon>Architaenioglossa</taxon>
        <taxon>Ampullarioidea</taxon>
        <taxon>Ampullariidae</taxon>
        <taxon>Pomacea</taxon>
    </lineage>
</organism>
<accession>A0A2T7NC99</accession>
<gene>
    <name evidence="2" type="ORF">C0Q70_21353</name>
</gene>
<comment type="caution">
    <text evidence="2">The sequence shown here is derived from an EMBL/GenBank/DDBJ whole genome shotgun (WGS) entry which is preliminary data.</text>
</comment>
<dbReference type="Proteomes" id="UP000245119">
    <property type="component" value="Linkage Group LG14"/>
</dbReference>
<keyword evidence="1" id="KW-0472">Membrane</keyword>
<dbReference type="EMBL" id="PZQS01000014">
    <property type="protein sequence ID" value="PVD18800.1"/>
    <property type="molecule type" value="Genomic_DNA"/>
</dbReference>
<sequence>MLSIFSIRSGVYKTGVVILFLAAVLELVAFVSPYWAKNGEHYSGLWKDCQPDGSCSSFSMYYKEPNLLNSCDASSDCKCKPNYQITIRSEQECILAPWFHAARGLQVFCFIYMVIAVAFVIFLNARRATDDGCYGRVVEAVTGCAGVTGLTGGIVYLVCLPAHLNWCLIVSILTALLFLLSAGLVAYSSRHTKHSIARLTDTDNRKLRL</sequence>
<evidence type="ECO:0000313" key="2">
    <source>
        <dbReference type="EMBL" id="PVD18800.1"/>
    </source>
</evidence>